<evidence type="ECO:0000313" key="2">
    <source>
        <dbReference type="Proteomes" id="UP000243002"/>
    </source>
</evidence>
<dbReference type="EMBL" id="PXXO01000021">
    <property type="protein sequence ID" value="PSJ03493.1"/>
    <property type="molecule type" value="Genomic_DNA"/>
</dbReference>
<protein>
    <submittedName>
        <fullName evidence="1">Uncharacterized protein</fullName>
    </submittedName>
</protein>
<gene>
    <name evidence="1" type="ORF">C7K55_12790</name>
</gene>
<name>A0A2P7MQL6_9CYAN</name>
<proteinExistence type="predicted"/>
<sequence length="74" mass="8889">MAALPVWLQRWNFIDRAKLERQLWDAFERQEDLQALVDGCEPGFQKEVWTTTLERIRKIERMMQGRQAPEPSED</sequence>
<organism evidence="1 2">
    <name type="scientific">Cyanobium usitatum str. Tous</name>
    <dbReference type="NCBI Taxonomy" id="2116684"/>
    <lineage>
        <taxon>Bacteria</taxon>
        <taxon>Bacillati</taxon>
        <taxon>Cyanobacteriota</taxon>
        <taxon>Cyanophyceae</taxon>
        <taxon>Synechococcales</taxon>
        <taxon>Prochlorococcaceae</taxon>
        <taxon>Cyanobium</taxon>
    </lineage>
</organism>
<reference evidence="1 2" key="1">
    <citation type="journal article" date="2018" name="Environ. Microbiol.">
        <title>Ecological and genomic features of two widespread freshwater picocyanobacteria.</title>
        <authorList>
            <person name="Cabello-Yeves P.J."/>
            <person name="Picazo A."/>
            <person name="Camacho A."/>
            <person name="Callieri C."/>
            <person name="Rosselli R."/>
            <person name="Roda-Garcia J.J."/>
            <person name="Coutinho F.H."/>
            <person name="Rodriguez-Valera F."/>
        </authorList>
    </citation>
    <scope>NUCLEOTIDE SEQUENCE [LARGE SCALE GENOMIC DNA]</scope>
    <source>
        <strain evidence="1 2">Tous</strain>
    </source>
</reference>
<evidence type="ECO:0000313" key="1">
    <source>
        <dbReference type="EMBL" id="PSJ03493.1"/>
    </source>
</evidence>
<dbReference type="RefSeq" id="WP_106633117.1">
    <property type="nucleotide sequence ID" value="NZ_OY986431.1"/>
</dbReference>
<dbReference type="Proteomes" id="UP000243002">
    <property type="component" value="Unassembled WGS sequence"/>
</dbReference>
<comment type="caution">
    <text evidence="1">The sequence shown here is derived from an EMBL/GenBank/DDBJ whole genome shotgun (WGS) entry which is preliminary data.</text>
</comment>
<keyword evidence="2" id="KW-1185">Reference proteome</keyword>
<dbReference type="OrthoDB" id="559519at2"/>
<accession>A0A2P7MQL6</accession>
<dbReference type="AlphaFoldDB" id="A0A2P7MQL6"/>